<protein>
    <submittedName>
        <fullName evidence="1">Unannotated protein</fullName>
    </submittedName>
</protein>
<gene>
    <name evidence="1" type="ORF">UFOPK3614_01223</name>
</gene>
<name>A0A6J7IAN1_9ZZZZ</name>
<proteinExistence type="predicted"/>
<evidence type="ECO:0000313" key="1">
    <source>
        <dbReference type="EMBL" id="CAB4927995.1"/>
    </source>
</evidence>
<sequence>MADNCYNTFTFFGNAKVLKQVGKWEAELKAATSTKHDGSSAKAILEVFFPEIDHQTAITFLGVKWAYPDFGESIPLDAGELGFVCAWSAMEDFQDHLTKVLHKIDKNVVVRLLYNTDSLEEGARYAVIGNDGQILSKEIELQYTDEAREVPTYSLFYEHCLDSCEELVDELPALKAKLMNHMKNLEKVMYDPL</sequence>
<accession>A0A6J7IAN1</accession>
<organism evidence="1">
    <name type="scientific">freshwater metagenome</name>
    <dbReference type="NCBI Taxonomy" id="449393"/>
    <lineage>
        <taxon>unclassified sequences</taxon>
        <taxon>metagenomes</taxon>
        <taxon>ecological metagenomes</taxon>
    </lineage>
</organism>
<dbReference type="EMBL" id="CAFBMS010000115">
    <property type="protein sequence ID" value="CAB4927995.1"/>
    <property type="molecule type" value="Genomic_DNA"/>
</dbReference>
<dbReference type="AlphaFoldDB" id="A0A6J7IAN1"/>
<reference evidence="1" key="1">
    <citation type="submission" date="2020-05" db="EMBL/GenBank/DDBJ databases">
        <authorList>
            <person name="Chiriac C."/>
            <person name="Salcher M."/>
            <person name="Ghai R."/>
            <person name="Kavagutti S V."/>
        </authorList>
    </citation>
    <scope>NUCLEOTIDE SEQUENCE</scope>
</reference>